<dbReference type="GeneID" id="29001377"/>
<name>A0A162PZJ1_PHYB8</name>
<organism evidence="1 2">
    <name type="scientific">Phycomyces blakesleeanus (strain ATCC 8743b / DSM 1359 / FGSC 10004 / NBRC 33097 / NRRL 1555)</name>
    <dbReference type="NCBI Taxonomy" id="763407"/>
    <lineage>
        <taxon>Eukaryota</taxon>
        <taxon>Fungi</taxon>
        <taxon>Fungi incertae sedis</taxon>
        <taxon>Mucoromycota</taxon>
        <taxon>Mucoromycotina</taxon>
        <taxon>Mucoromycetes</taxon>
        <taxon>Mucorales</taxon>
        <taxon>Phycomycetaceae</taxon>
        <taxon>Phycomyces</taxon>
    </lineage>
</organism>
<sequence>MRQLQYRISSSTFTSFNILQPQQPSNTLFSSSPESRVVSLLMNPKYYHFTDCYTAGTSVPHADTVPANNYTIESITSKENSMVLDLFHIFLRAHPIFPIKIIELKSNIVKSDLSDVSALNVKC</sequence>
<dbReference type="RefSeq" id="XP_018293816.1">
    <property type="nucleotide sequence ID" value="XM_018440471.1"/>
</dbReference>
<protein>
    <submittedName>
        <fullName evidence="1">Uncharacterized protein</fullName>
    </submittedName>
</protein>
<evidence type="ECO:0000313" key="2">
    <source>
        <dbReference type="Proteomes" id="UP000077315"/>
    </source>
</evidence>
<accession>A0A162PZJ1</accession>
<dbReference type="Proteomes" id="UP000077315">
    <property type="component" value="Unassembled WGS sequence"/>
</dbReference>
<dbReference type="AlphaFoldDB" id="A0A162PZJ1"/>
<reference evidence="2" key="1">
    <citation type="submission" date="2015-06" db="EMBL/GenBank/DDBJ databases">
        <title>Expansion of signal transduction pathways in fungi by whole-genome duplication.</title>
        <authorList>
            <consortium name="DOE Joint Genome Institute"/>
            <person name="Corrochano L.M."/>
            <person name="Kuo A."/>
            <person name="Marcet-Houben M."/>
            <person name="Polaino S."/>
            <person name="Salamov A."/>
            <person name="Villalobos J.M."/>
            <person name="Alvarez M.I."/>
            <person name="Avalos J."/>
            <person name="Benito E.P."/>
            <person name="Benoit I."/>
            <person name="Burger G."/>
            <person name="Camino L.P."/>
            <person name="Canovas D."/>
            <person name="Cerda-Olmedo E."/>
            <person name="Cheng J.-F."/>
            <person name="Dominguez A."/>
            <person name="Elias M."/>
            <person name="Eslava A.P."/>
            <person name="Glaser F."/>
            <person name="Grimwood J."/>
            <person name="Gutierrez G."/>
            <person name="Heitman J."/>
            <person name="Henrissat B."/>
            <person name="Iturriaga E.A."/>
            <person name="Lang B.F."/>
            <person name="Lavin J.L."/>
            <person name="Lee S."/>
            <person name="Li W."/>
            <person name="Lindquist E."/>
            <person name="Lopez-Garcia S."/>
            <person name="Luque E.M."/>
            <person name="Marcos A.T."/>
            <person name="Martin J."/>
            <person name="McCluskey K."/>
            <person name="Medina H.R."/>
            <person name="Miralles-Duran A."/>
            <person name="Miyazaki A."/>
            <person name="Munoz-Torres E."/>
            <person name="Oguiza J.A."/>
            <person name="Ohm R."/>
            <person name="Olmedo M."/>
            <person name="Orejas M."/>
            <person name="Ortiz-Castellanos L."/>
            <person name="Pisabarro A.G."/>
            <person name="Rodriguez-Romero J."/>
            <person name="Ruiz-Herrera J."/>
            <person name="Ruiz-Vazquez R."/>
            <person name="Sanz C."/>
            <person name="Schackwitz W."/>
            <person name="Schmutz J."/>
            <person name="Shahriari M."/>
            <person name="Shelest E."/>
            <person name="Silva-Franco F."/>
            <person name="Soanes D."/>
            <person name="Syed K."/>
            <person name="Tagua V.G."/>
            <person name="Talbot N.J."/>
            <person name="Thon M."/>
            <person name="De vries R.P."/>
            <person name="Wiebenga A."/>
            <person name="Yadav J.S."/>
            <person name="Braun E.L."/>
            <person name="Baker S."/>
            <person name="Garre V."/>
            <person name="Horwitz B."/>
            <person name="Torres-Martinez S."/>
            <person name="Idnurm A."/>
            <person name="Herrera-Estrella A."/>
            <person name="Gabaldon T."/>
            <person name="Grigoriev I.V."/>
        </authorList>
    </citation>
    <scope>NUCLEOTIDE SEQUENCE [LARGE SCALE GENOMIC DNA]</scope>
    <source>
        <strain evidence="2">NRRL 1555(-)</strain>
    </source>
</reference>
<gene>
    <name evidence="1" type="ORF">PHYBLDRAFT_59309</name>
</gene>
<keyword evidence="2" id="KW-1185">Reference proteome</keyword>
<dbReference type="InParanoid" id="A0A162PZJ1"/>
<dbReference type="VEuPathDB" id="FungiDB:PHYBLDRAFT_59309"/>
<evidence type="ECO:0000313" key="1">
    <source>
        <dbReference type="EMBL" id="OAD75776.1"/>
    </source>
</evidence>
<dbReference type="EMBL" id="KV440976">
    <property type="protein sequence ID" value="OAD75776.1"/>
    <property type="molecule type" value="Genomic_DNA"/>
</dbReference>
<proteinExistence type="predicted"/>